<name>A0A1X2GH90_9FUNG</name>
<evidence type="ECO:0000256" key="1">
    <source>
        <dbReference type="ARBA" id="ARBA00004184"/>
    </source>
</evidence>
<feature type="compositionally biased region" description="Polar residues" evidence="10">
    <location>
        <begin position="26"/>
        <end position="47"/>
    </location>
</feature>
<evidence type="ECO:0000256" key="4">
    <source>
        <dbReference type="ARBA" id="ARBA00022448"/>
    </source>
</evidence>
<dbReference type="GO" id="GO:0032456">
    <property type="term" value="P:endocytic recycling"/>
    <property type="evidence" value="ECO:0007669"/>
    <property type="project" value="TreeGrafter"/>
</dbReference>
<dbReference type="EMBL" id="MCGT01000015">
    <property type="protein sequence ID" value="ORX53651.1"/>
    <property type="molecule type" value="Genomic_DNA"/>
</dbReference>
<dbReference type="AlphaFoldDB" id="A0A1X2GH90"/>
<dbReference type="Pfam" id="PF09325">
    <property type="entry name" value="Vps5"/>
    <property type="match status" value="1"/>
</dbReference>
<dbReference type="Proteomes" id="UP000242146">
    <property type="component" value="Unassembled WGS sequence"/>
</dbReference>
<keyword evidence="7" id="KW-0472">Membrane</keyword>
<dbReference type="PANTHER" id="PTHR45949">
    <property type="entry name" value="SORTING NEXIN-4"/>
    <property type="match status" value="1"/>
</dbReference>
<keyword evidence="13" id="KW-1185">Reference proteome</keyword>
<feature type="region of interest" description="Disordered" evidence="10">
    <location>
        <begin position="1"/>
        <end position="54"/>
    </location>
</feature>
<proteinExistence type="inferred from homology"/>
<organism evidence="12 13">
    <name type="scientific">Hesseltinella vesiculosa</name>
    <dbReference type="NCBI Taxonomy" id="101127"/>
    <lineage>
        <taxon>Eukaryota</taxon>
        <taxon>Fungi</taxon>
        <taxon>Fungi incertae sedis</taxon>
        <taxon>Mucoromycota</taxon>
        <taxon>Mucoromycotina</taxon>
        <taxon>Mucoromycetes</taxon>
        <taxon>Mucorales</taxon>
        <taxon>Cunninghamellaceae</taxon>
        <taxon>Hesseltinella</taxon>
    </lineage>
</organism>
<dbReference type="Pfam" id="PF00787">
    <property type="entry name" value="PX"/>
    <property type="match status" value="1"/>
</dbReference>
<dbReference type="GO" id="GO:0005769">
    <property type="term" value="C:early endosome"/>
    <property type="evidence" value="ECO:0007669"/>
    <property type="project" value="TreeGrafter"/>
</dbReference>
<evidence type="ECO:0000256" key="6">
    <source>
        <dbReference type="ARBA" id="ARBA00023121"/>
    </source>
</evidence>
<evidence type="ECO:0000313" key="13">
    <source>
        <dbReference type="Proteomes" id="UP000242146"/>
    </source>
</evidence>
<evidence type="ECO:0000256" key="2">
    <source>
        <dbReference type="ARBA" id="ARBA00004496"/>
    </source>
</evidence>
<dbReference type="GO" id="GO:0015031">
    <property type="term" value="P:protein transport"/>
    <property type="evidence" value="ECO:0007669"/>
    <property type="project" value="TreeGrafter"/>
</dbReference>
<comment type="similarity">
    <text evidence="3">Belongs to the sorting nexin family.</text>
</comment>
<dbReference type="SMART" id="SM00312">
    <property type="entry name" value="PX"/>
    <property type="match status" value="1"/>
</dbReference>
<dbReference type="GO" id="GO:0034727">
    <property type="term" value="P:piecemeal microautophagy of the nucleus"/>
    <property type="evidence" value="ECO:0007669"/>
    <property type="project" value="TreeGrafter"/>
</dbReference>
<comment type="caution">
    <text evidence="12">The sequence shown here is derived from an EMBL/GenBank/DDBJ whole genome shotgun (WGS) entry which is preliminary data.</text>
</comment>
<dbReference type="InterPro" id="IPR015404">
    <property type="entry name" value="Vps5_C"/>
</dbReference>
<protein>
    <recommendedName>
        <fullName evidence="8">Sorting nexin-4</fullName>
    </recommendedName>
    <alternativeName>
        <fullName evidence="9">Autophagy-related protein 24</fullName>
    </alternativeName>
</protein>
<dbReference type="GO" id="GO:0061709">
    <property type="term" value="P:reticulophagy"/>
    <property type="evidence" value="ECO:0007669"/>
    <property type="project" value="TreeGrafter"/>
</dbReference>
<dbReference type="PROSITE" id="PS50195">
    <property type="entry name" value="PX"/>
    <property type="match status" value="1"/>
</dbReference>
<sequence length="469" mass="54906">MAQNHNEFDEVHWDDYSNEPPDQDPGTDTNEWQQDLASSPPASFQSHSDNDIHHEQYTPQPMIISVQDPQKIDSSFVSYLIKTKTSLEAFSSPEPKPVRRRFQDFVWLYDALSNELPACIIPRLPDKYRMKYLKGDRFEPDFIEKRRIGLQWFLDRIANHPLLQVSVHVRIFLESRDFAKDKLVPNQQTNQLVNHRLISSLSDALLRTFAKVRKPEDRFVQMKEALDKLQDNLDVVDRLFARIGKRQLDLGDDYQDFSTSIRGLSVFEAKEGTSQNEIDLKLRKFAETAEAYATTLAQMSKNENLNYHGHIRELLSYCQAAKDQLKERDQKQVDFEEMTLYLQQLTQDRERLLHPGQSIPGSSLHLGEYVADQVYKMKGQNLTQTRRDRLSCIQIKLKELEQEVTVANDVHNMFSDRMVHEYAIFDQIRVKEMKQNLLDYVDRRVDFYKQGMDTWASVLPILESLDDID</sequence>
<keyword evidence="4" id="KW-0813">Transport</keyword>
<evidence type="ECO:0000256" key="3">
    <source>
        <dbReference type="ARBA" id="ARBA00010883"/>
    </source>
</evidence>
<dbReference type="InterPro" id="IPR001683">
    <property type="entry name" value="PX_dom"/>
</dbReference>
<accession>A0A1X2GH90</accession>
<evidence type="ECO:0000259" key="11">
    <source>
        <dbReference type="PROSITE" id="PS50195"/>
    </source>
</evidence>
<evidence type="ECO:0000256" key="9">
    <source>
        <dbReference type="ARBA" id="ARBA00041273"/>
    </source>
</evidence>
<evidence type="ECO:0000256" key="7">
    <source>
        <dbReference type="ARBA" id="ARBA00023136"/>
    </source>
</evidence>
<evidence type="ECO:0000256" key="10">
    <source>
        <dbReference type="SAM" id="MobiDB-lite"/>
    </source>
</evidence>
<dbReference type="GO" id="GO:0000407">
    <property type="term" value="C:phagophore assembly site"/>
    <property type="evidence" value="ECO:0007669"/>
    <property type="project" value="TreeGrafter"/>
</dbReference>
<dbReference type="InterPro" id="IPR027267">
    <property type="entry name" value="AH/BAR_dom_sf"/>
</dbReference>
<dbReference type="OrthoDB" id="205639at2759"/>
<dbReference type="STRING" id="101127.A0A1X2GH90"/>
<evidence type="ECO:0000313" key="12">
    <source>
        <dbReference type="EMBL" id="ORX53651.1"/>
    </source>
</evidence>
<feature type="compositionally biased region" description="Basic and acidic residues" evidence="10">
    <location>
        <begin position="1"/>
        <end position="15"/>
    </location>
</feature>
<dbReference type="GO" id="GO:0035091">
    <property type="term" value="F:phosphatidylinositol binding"/>
    <property type="evidence" value="ECO:0007669"/>
    <property type="project" value="InterPro"/>
</dbReference>
<evidence type="ECO:0000256" key="5">
    <source>
        <dbReference type="ARBA" id="ARBA00022490"/>
    </source>
</evidence>
<dbReference type="GO" id="GO:0000422">
    <property type="term" value="P:autophagy of mitochondrion"/>
    <property type="evidence" value="ECO:0007669"/>
    <property type="project" value="TreeGrafter"/>
</dbReference>
<feature type="domain" description="PX" evidence="11">
    <location>
        <begin position="57"/>
        <end position="180"/>
    </location>
</feature>
<evidence type="ECO:0000256" key="8">
    <source>
        <dbReference type="ARBA" id="ARBA00040748"/>
    </source>
</evidence>
<dbReference type="Gene3D" id="3.30.1520.10">
    <property type="entry name" value="Phox-like domain"/>
    <property type="match status" value="1"/>
</dbReference>
<dbReference type="Gene3D" id="1.20.1270.60">
    <property type="entry name" value="Arfaptin homology (AH) domain/BAR domain"/>
    <property type="match status" value="1"/>
</dbReference>
<gene>
    <name evidence="12" type="ORF">DM01DRAFT_1322656</name>
</gene>
<reference evidence="12 13" key="1">
    <citation type="submission" date="2016-07" db="EMBL/GenBank/DDBJ databases">
        <title>Pervasive Adenine N6-methylation of Active Genes in Fungi.</title>
        <authorList>
            <consortium name="DOE Joint Genome Institute"/>
            <person name="Mondo S.J."/>
            <person name="Dannebaum R.O."/>
            <person name="Kuo R.C."/>
            <person name="Labutti K."/>
            <person name="Haridas S."/>
            <person name="Kuo A."/>
            <person name="Salamov A."/>
            <person name="Ahrendt S.R."/>
            <person name="Lipzen A."/>
            <person name="Sullivan W."/>
            <person name="Andreopoulos W.B."/>
            <person name="Clum A."/>
            <person name="Lindquist E."/>
            <person name="Daum C."/>
            <person name="Ramamoorthy G.K."/>
            <person name="Gryganskyi A."/>
            <person name="Culley D."/>
            <person name="Magnuson J.K."/>
            <person name="James T.Y."/>
            <person name="O'Malley M.A."/>
            <person name="Stajich J.E."/>
            <person name="Spatafora J.W."/>
            <person name="Visel A."/>
            <person name="Grigoriev I.V."/>
        </authorList>
    </citation>
    <scope>NUCLEOTIDE SEQUENCE [LARGE SCALE GENOMIC DNA]</scope>
    <source>
        <strain evidence="12 13">NRRL 3301</strain>
    </source>
</reference>
<keyword evidence="6" id="KW-0446">Lipid-binding</keyword>
<keyword evidence="5" id="KW-0963">Cytoplasm</keyword>
<dbReference type="SUPFAM" id="SSF103657">
    <property type="entry name" value="BAR/IMD domain-like"/>
    <property type="match status" value="1"/>
</dbReference>
<comment type="subcellular location">
    <subcellularLocation>
        <location evidence="2">Cytoplasm</location>
    </subcellularLocation>
    <subcellularLocation>
        <location evidence="1">Endomembrane system</location>
        <topology evidence="1">Peripheral membrane protein</topology>
    </subcellularLocation>
</comment>
<dbReference type="InterPro" id="IPR036871">
    <property type="entry name" value="PX_dom_sf"/>
</dbReference>
<dbReference type="PANTHER" id="PTHR45949:SF2">
    <property type="entry name" value="SORTING NEXIN-4"/>
    <property type="match status" value="1"/>
</dbReference>
<dbReference type="SUPFAM" id="SSF64268">
    <property type="entry name" value="PX domain"/>
    <property type="match status" value="1"/>
</dbReference>